<dbReference type="GO" id="GO:0005886">
    <property type="term" value="C:plasma membrane"/>
    <property type="evidence" value="ECO:0007669"/>
    <property type="project" value="UniProtKB-SubCell"/>
</dbReference>
<dbReference type="PANTHER" id="PTHR47529">
    <property type="entry name" value="PEPTIDYL-PROLYL CIS-TRANS ISOMERASE D"/>
    <property type="match status" value="1"/>
</dbReference>
<dbReference type="SUPFAM" id="SSF54534">
    <property type="entry name" value="FKBP-like"/>
    <property type="match status" value="1"/>
</dbReference>
<evidence type="ECO:0000256" key="6">
    <source>
        <dbReference type="ARBA" id="ARBA00023186"/>
    </source>
</evidence>
<protein>
    <submittedName>
        <fullName evidence="9">Peptidyl-prolyl cis-trans isomerase D</fullName>
        <ecNumber evidence="9">5.2.1.8</ecNumber>
    </submittedName>
</protein>
<dbReference type="RefSeq" id="WP_183527264.1">
    <property type="nucleotide sequence ID" value="NZ_JACIJM010000003.1"/>
</dbReference>
<dbReference type="Proteomes" id="UP000535415">
    <property type="component" value="Unassembled WGS sequence"/>
</dbReference>
<organism evidence="9 10">
    <name type="scientific">Yoonia ponticola</name>
    <dbReference type="NCBI Taxonomy" id="1524255"/>
    <lineage>
        <taxon>Bacteria</taxon>
        <taxon>Pseudomonadati</taxon>
        <taxon>Pseudomonadota</taxon>
        <taxon>Alphaproteobacteria</taxon>
        <taxon>Rhodobacterales</taxon>
        <taxon>Paracoccaceae</taxon>
        <taxon>Yoonia</taxon>
    </lineage>
</organism>
<dbReference type="EMBL" id="JACIJM010000003">
    <property type="protein sequence ID" value="MBB5721686.1"/>
    <property type="molecule type" value="Genomic_DNA"/>
</dbReference>
<comment type="similarity">
    <text evidence="7">Belongs to the PpiD chaperone family.</text>
</comment>
<evidence type="ECO:0000313" key="10">
    <source>
        <dbReference type="Proteomes" id="UP000535415"/>
    </source>
</evidence>
<dbReference type="InterPro" id="IPR027304">
    <property type="entry name" value="Trigger_fact/SurA_dom_sf"/>
</dbReference>
<keyword evidence="9" id="KW-0413">Isomerase</keyword>
<evidence type="ECO:0000256" key="1">
    <source>
        <dbReference type="ARBA" id="ARBA00004401"/>
    </source>
</evidence>
<dbReference type="PANTHER" id="PTHR47529:SF1">
    <property type="entry name" value="PERIPLASMIC CHAPERONE PPID"/>
    <property type="match status" value="1"/>
</dbReference>
<keyword evidence="2" id="KW-1003">Cell membrane</keyword>
<evidence type="ECO:0000259" key="8">
    <source>
        <dbReference type="Pfam" id="PF13145"/>
    </source>
</evidence>
<dbReference type="InterPro" id="IPR000297">
    <property type="entry name" value="PPIase_PpiC"/>
</dbReference>
<dbReference type="InterPro" id="IPR052029">
    <property type="entry name" value="PpiD_chaperone"/>
</dbReference>
<evidence type="ECO:0000256" key="3">
    <source>
        <dbReference type="ARBA" id="ARBA00022692"/>
    </source>
</evidence>
<keyword evidence="3" id="KW-0812">Transmembrane</keyword>
<reference evidence="9 10" key="1">
    <citation type="submission" date="2020-08" db="EMBL/GenBank/DDBJ databases">
        <title>Genomic Encyclopedia of Type Strains, Phase IV (KMG-IV): sequencing the most valuable type-strain genomes for metagenomic binning, comparative biology and taxonomic classification.</title>
        <authorList>
            <person name="Goeker M."/>
        </authorList>
    </citation>
    <scope>NUCLEOTIDE SEQUENCE [LARGE SCALE GENOMIC DNA]</scope>
    <source>
        <strain evidence="9 10">DSM 101064</strain>
    </source>
</reference>
<keyword evidence="10" id="KW-1185">Reference proteome</keyword>
<comment type="subcellular location">
    <subcellularLocation>
        <location evidence="1">Cell membrane</location>
        <topology evidence="1">Single-pass type II membrane protein</topology>
    </subcellularLocation>
</comment>
<keyword evidence="6" id="KW-0143">Chaperone</keyword>
<dbReference type="Pfam" id="PF13624">
    <property type="entry name" value="SurA_N_3"/>
    <property type="match status" value="1"/>
</dbReference>
<evidence type="ECO:0000256" key="2">
    <source>
        <dbReference type="ARBA" id="ARBA00022475"/>
    </source>
</evidence>
<evidence type="ECO:0000313" key="9">
    <source>
        <dbReference type="EMBL" id="MBB5721686.1"/>
    </source>
</evidence>
<dbReference type="AlphaFoldDB" id="A0A7W9BJK0"/>
<feature type="domain" description="PpiC" evidence="8">
    <location>
        <begin position="243"/>
        <end position="361"/>
    </location>
</feature>
<gene>
    <name evidence="9" type="ORF">FHS72_001298</name>
</gene>
<keyword evidence="5" id="KW-0472">Membrane</keyword>
<dbReference type="Pfam" id="PF13145">
    <property type="entry name" value="Rotamase_2"/>
    <property type="match status" value="1"/>
</dbReference>
<evidence type="ECO:0000256" key="4">
    <source>
        <dbReference type="ARBA" id="ARBA00022989"/>
    </source>
</evidence>
<dbReference type="GO" id="GO:0003755">
    <property type="term" value="F:peptidyl-prolyl cis-trans isomerase activity"/>
    <property type="evidence" value="ECO:0007669"/>
    <property type="project" value="UniProtKB-EC"/>
</dbReference>
<proteinExistence type="inferred from homology"/>
<evidence type="ECO:0000256" key="5">
    <source>
        <dbReference type="ARBA" id="ARBA00023136"/>
    </source>
</evidence>
<dbReference type="EC" id="5.2.1.8" evidence="9"/>
<evidence type="ECO:0000256" key="7">
    <source>
        <dbReference type="ARBA" id="ARBA00038408"/>
    </source>
</evidence>
<sequence length="613" mass="66396">MAKSKAKQTAAWVIVVLLLLGLLGFGAGGLSGTIRSIGTVGDKTIPVVQYQQAVSAQIAALEAQVGSPISFVQAQSIGIDQQALNGVIAERTLDNEATRLGLSVGDERVRARVLQVPSFRGLDGSFDRDAYRRVLQNQGMSDTEFETSIREEESRILLQGAVVDGVRAPSTYAETVARYIGEQRAITWATLTADDLTTPVPGPTDADIQTFYDENPDMFTAPETRKITYAWLTPDMIQEDVTVDETAIRQLYEDRITDFVRPERRLVERLVYFNQAEADAAKAAFDAEETTFDALVEDRGLSLTDVDMGDVDQEALGAAGEAVFDAMPGDVVGPFATEFGPALFRMNAILAADETPFEEAEAELRIELAAARARRVIEDSREGINDLLAGGARLEDLAEQTDLRLGTIEWSEDVQDDIAAYDSFRAEAAVVEQGAFPDLFELEDGGIFTLRLDDIVAPALRPLIDVTDAAANAWQTARTQQAVLEEAQAVAAELSPTTGFETVALIATTEENLTRRSFVDGTPPGFIQEVFALELGEVTTIDAGDFVAIVRLDHQSVPAVGDESLDADMEVFGNNASVGIAQDIFEIFNAEIQRNTDVKINPAAVTAVHTSFQ</sequence>
<dbReference type="SUPFAM" id="SSF109998">
    <property type="entry name" value="Triger factor/SurA peptide-binding domain-like"/>
    <property type="match status" value="1"/>
</dbReference>
<accession>A0A7W9BJK0</accession>
<comment type="caution">
    <text evidence="9">The sequence shown here is derived from an EMBL/GenBank/DDBJ whole genome shotgun (WGS) entry which is preliminary data.</text>
</comment>
<name>A0A7W9BJK0_9RHOB</name>
<dbReference type="Gene3D" id="1.10.4030.10">
    <property type="entry name" value="Porin chaperone SurA, peptide-binding domain"/>
    <property type="match status" value="1"/>
</dbReference>
<keyword evidence="4" id="KW-1133">Transmembrane helix</keyword>